<dbReference type="EMBL" id="MFLZ01000023">
    <property type="protein sequence ID" value="OGG79561.1"/>
    <property type="molecule type" value="Genomic_DNA"/>
</dbReference>
<dbReference type="InterPro" id="IPR050834">
    <property type="entry name" value="Glycosyltransf_2"/>
</dbReference>
<name>A0A1F6F136_9BACT</name>
<feature type="domain" description="Glycosyltransferase 2-like" evidence="1">
    <location>
        <begin position="4"/>
        <end position="127"/>
    </location>
</feature>
<dbReference type="InterPro" id="IPR001173">
    <property type="entry name" value="Glyco_trans_2-like"/>
</dbReference>
<dbReference type="CDD" id="cd00761">
    <property type="entry name" value="Glyco_tranf_GTA_type"/>
    <property type="match status" value="1"/>
</dbReference>
<dbReference type="PANTHER" id="PTHR43685:SF2">
    <property type="entry name" value="GLYCOSYLTRANSFERASE 2-LIKE DOMAIN-CONTAINING PROTEIN"/>
    <property type="match status" value="1"/>
</dbReference>
<evidence type="ECO:0000313" key="2">
    <source>
        <dbReference type="EMBL" id="OGG79561.1"/>
    </source>
</evidence>
<dbReference type="Proteomes" id="UP000177372">
    <property type="component" value="Unassembled WGS sequence"/>
</dbReference>
<reference evidence="2 3" key="1">
    <citation type="journal article" date="2016" name="Nat. Commun.">
        <title>Thousands of microbial genomes shed light on interconnected biogeochemical processes in an aquifer system.</title>
        <authorList>
            <person name="Anantharaman K."/>
            <person name="Brown C.T."/>
            <person name="Hug L.A."/>
            <person name="Sharon I."/>
            <person name="Castelle C.J."/>
            <person name="Probst A.J."/>
            <person name="Thomas B.C."/>
            <person name="Singh A."/>
            <person name="Wilkins M.J."/>
            <person name="Karaoz U."/>
            <person name="Brodie E.L."/>
            <person name="Williams K.H."/>
            <person name="Hubbard S.S."/>
            <person name="Banfield J.F."/>
        </authorList>
    </citation>
    <scope>NUCLEOTIDE SEQUENCE [LARGE SCALE GENOMIC DNA]</scope>
</reference>
<proteinExistence type="predicted"/>
<evidence type="ECO:0000313" key="3">
    <source>
        <dbReference type="Proteomes" id="UP000177372"/>
    </source>
</evidence>
<dbReference type="InterPro" id="IPR029044">
    <property type="entry name" value="Nucleotide-diphossugar_trans"/>
</dbReference>
<dbReference type="PANTHER" id="PTHR43685">
    <property type="entry name" value="GLYCOSYLTRANSFERASE"/>
    <property type="match status" value="1"/>
</dbReference>
<dbReference type="STRING" id="1798512.A3A39_02355"/>
<protein>
    <recommendedName>
        <fullName evidence="1">Glycosyltransferase 2-like domain-containing protein</fullName>
    </recommendedName>
</protein>
<dbReference type="SUPFAM" id="SSF53448">
    <property type="entry name" value="Nucleotide-diphospho-sugar transferases"/>
    <property type="match status" value="1"/>
</dbReference>
<accession>A0A1F6F136</accession>
<dbReference type="Pfam" id="PF00535">
    <property type="entry name" value="Glycos_transf_2"/>
    <property type="match status" value="1"/>
</dbReference>
<comment type="caution">
    <text evidence="2">The sequence shown here is derived from an EMBL/GenBank/DDBJ whole genome shotgun (WGS) entry which is preliminary data.</text>
</comment>
<dbReference type="Gene3D" id="3.90.550.10">
    <property type="entry name" value="Spore Coat Polysaccharide Biosynthesis Protein SpsA, Chain A"/>
    <property type="match status" value="1"/>
</dbReference>
<sequence>MRASIIIRAYNAEATLARAIESALRQEFPKEDYEVIVVDDGSTDGTKKVVRVFKSVKYIHQKNSGIVKAANVGVEAAKGDLVSLLDADDEFLPDLLAQMTQHFDDGSLDAAYPDYFEEYRGTKKLVSPAHILQVIAGGMVWRRGSLLRAGGFPEGTIFPEYDLLLSTWGKWKLFHVPSALMIYHRREESLTGNNSLIQKSIGKLKQKYPNLTGEIEKIRSYAL</sequence>
<organism evidence="2 3">
    <name type="scientific">Candidatus Kaiserbacteria bacterium RIFCSPLOWO2_01_FULL_54_13</name>
    <dbReference type="NCBI Taxonomy" id="1798512"/>
    <lineage>
        <taxon>Bacteria</taxon>
        <taxon>Candidatus Kaiseribacteriota</taxon>
    </lineage>
</organism>
<gene>
    <name evidence="2" type="ORF">A3A39_02355</name>
</gene>
<dbReference type="AlphaFoldDB" id="A0A1F6F136"/>
<evidence type="ECO:0000259" key="1">
    <source>
        <dbReference type="Pfam" id="PF00535"/>
    </source>
</evidence>